<dbReference type="GO" id="GO:0005737">
    <property type="term" value="C:cytoplasm"/>
    <property type="evidence" value="ECO:0007669"/>
    <property type="project" value="UniProtKB-SubCell"/>
</dbReference>
<dbReference type="GO" id="GO:0005634">
    <property type="term" value="C:nucleus"/>
    <property type="evidence" value="ECO:0007669"/>
    <property type="project" value="UniProtKB-SubCell"/>
</dbReference>
<reference evidence="8 9" key="1">
    <citation type="journal article" date="2018" name="Mol. Biol. Evol.">
        <title>Broad Genomic Sampling Reveals a Smut Pathogenic Ancestry of the Fungal Clade Ustilaginomycotina.</title>
        <authorList>
            <person name="Kijpornyongpan T."/>
            <person name="Mondo S.J."/>
            <person name="Barry K."/>
            <person name="Sandor L."/>
            <person name="Lee J."/>
            <person name="Lipzen A."/>
            <person name="Pangilinan J."/>
            <person name="LaButti K."/>
            <person name="Hainaut M."/>
            <person name="Henrissat B."/>
            <person name="Grigoriev I.V."/>
            <person name="Spatafora J.W."/>
            <person name="Aime M.C."/>
        </authorList>
    </citation>
    <scope>NUCLEOTIDE SEQUENCE [LARGE SCALE GENOMIC DNA]</scope>
    <source>
        <strain evidence="8 9">MCA 4186</strain>
    </source>
</reference>
<proteinExistence type="predicted"/>
<feature type="region of interest" description="Disordered" evidence="6">
    <location>
        <begin position="378"/>
        <end position="398"/>
    </location>
</feature>
<organism evidence="8 9">
    <name type="scientific">Tilletiopsis washingtonensis</name>
    <dbReference type="NCBI Taxonomy" id="58919"/>
    <lineage>
        <taxon>Eukaryota</taxon>
        <taxon>Fungi</taxon>
        <taxon>Dikarya</taxon>
        <taxon>Basidiomycota</taxon>
        <taxon>Ustilaginomycotina</taxon>
        <taxon>Exobasidiomycetes</taxon>
        <taxon>Entylomatales</taxon>
        <taxon>Entylomatales incertae sedis</taxon>
        <taxon>Tilletiopsis</taxon>
    </lineage>
</organism>
<dbReference type="OrthoDB" id="428655at2759"/>
<dbReference type="GeneID" id="37273061"/>
<accession>A0A316Z5K6</accession>
<feature type="compositionally biased region" description="Basic and acidic residues" evidence="6">
    <location>
        <begin position="223"/>
        <end position="232"/>
    </location>
</feature>
<dbReference type="STRING" id="58919.A0A316Z5K6"/>
<evidence type="ECO:0000256" key="3">
    <source>
        <dbReference type="ARBA" id="ARBA00018915"/>
    </source>
</evidence>
<feature type="domain" description="CS" evidence="7">
    <location>
        <begin position="234"/>
        <end position="365"/>
    </location>
</feature>
<keyword evidence="4" id="KW-0963">Cytoplasm</keyword>
<feature type="region of interest" description="Disordered" evidence="6">
    <location>
        <begin position="200"/>
        <end position="240"/>
    </location>
</feature>
<dbReference type="PANTHER" id="PTHR21664">
    <property type="entry name" value="CHRONIC MYELOGENOUS LEUKEMIA TUMOR ANTIGEN 66"/>
    <property type="match status" value="1"/>
</dbReference>
<comment type="subcellular location">
    <subcellularLocation>
        <location evidence="2">Cytoplasm</location>
    </subcellularLocation>
    <subcellularLocation>
        <location evidence="1">Nucleus</location>
    </subcellularLocation>
</comment>
<evidence type="ECO:0000256" key="5">
    <source>
        <dbReference type="ARBA" id="ARBA00023242"/>
    </source>
</evidence>
<dbReference type="InterPro" id="IPR037895">
    <property type="entry name" value="NUDCD1"/>
</dbReference>
<keyword evidence="9" id="KW-1185">Reference proteome</keyword>
<dbReference type="InterPro" id="IPR008978">
    <property type="entry name" value="HSP20-like_chaperone"/>
</dbReference>
<dbReference type="SUPFAM" id="SSF49764">
    <property type="entry name" value="HSP20-like chaperones"/>
    <property type="match status" value="1"/>
</dbReference>
<protein>
    <recommendedName>
        <fullName evidence="3">NudC domain-containing protein 1</fullName>
    </recommendedName>
</protein>
<dbReference type="PROSITE" id="PS51203">
    <property type="entry name" value="CS"/>
    <property type="match status" value="1"/>
</dbReference>
<evidence type="ECO:0000256" key="4">
    <source>
        <dbReference type="ARBA" id="ARBA00022490"/>
    </source>
</evidence>
<evidence type="ECO:0000313" key="9">
    <source>
        <dbReference type="Proteomes" id="UP000245946"/>
    </source>
</evidence>
<dbReference type="InterPro" id="IPR007052">
    <property type="entry name" value="CS_dom"/>
</dbReference>
<dbReference type="Pfam" id="PF04969">
    <property type="entry name" value="CS"/>
    <property type="match status" value="1"/>
</dbReference>
<evidence type="ECO:0000256" key="1">
    <source>
        <dbReference type="ARBA" id="ARBA00004123"/>
    </source>
</evidence>
<gene>
    <name evidence="8" type="ORF">FA09DRAFT_362807</name>
</gene>
<feature type="compositionally biased region" description="Acidic residues" evidence="6">
    <location>
        <begin position="385"/>
        <end position="396"/>
    </location>
</feature>
<dbReference type="PANTHER" id="PTHR21664:SF1">
    <property type="entry name" value="NUDC DOMAIN-CONTAINING PROTEIN 1"/>
    <property type="match status" value="1"/>
</dbReference>
<dbReference type="AlphaFoldDB" id="A0A316Z5K6"/>
<keyword evidence="5" id="KW-0539">Nucleus</keyword>
<evidence type="ECO:0000259" key="7">
    <source>
        <dbReference type="PROSITE" id="PS51203"/>
    </source>
</evidence>
<dbReference type="EMBL" id="KZ819304">
    <property type="protein sequence ID" value="PWN95433.1"/>
    <property type="molecule type" value="Genomic_DNA"/>
</dbReference>
<evidence type="ECO:0000313" key="8">
    <source>
        <dbReference type="EMBL" id="PWN95433.1"/>
    </source>
</evidence>
<dbReference type="RefSeq" id="XP_025595712.1">
    <property type="nucleotide sequence ID" value="XM_025745517.1"/>
</dbReference>
<dbReference type="Proteomes" id="UP000245946">
    <property type="component" value="Unassembled WGS sequence"/>
</dbReference>
<sequence length="637" mass="67085">MAAHSAVFPAPASSSEDFVSYQLASTPQPQAARPLAAAFRPAALASDAAHFGYREARARSGDARLVPALGNDAGGSTSISLLHLPTAGIPTRSWRVSLPASSDEESTGPLAIVAQAPLDGSSHIQVLARRARRVPASGALRARTVFDVLLLRLPMDGNTPKYNVEVVPAWTVQAEEPPYWVHLDPRGQRHLLLAESGVTLPQPSEATPTAGSSASALPAAPAERPREFEAPSRRRPPPYVWAQTSDTLTMAFTLPSELALKAVRVHFSRRGLSATLSPSALPGEARIQELPDGQDPGPSEELSHAQSTVNALQGGKYMNRRLWGDIDVNGSVWTFERVASSSGETGLLSIHLEKAHAGTRWPQIFGVKPAPVSIADGPPDAERMDAEEDEDEEVPETMDPTQLLAQLEGLEKYTEPSKEADALSATWGGVPASAPLGTERTSLLQDGLEDEDADVGRPARLTAVIEQDGKVTLKEQISNADDRVLAVALPSALPSEALVVRAELDGNVFDPPAGSSSAWKPSLAFPALAFVLASKRDAHRVFLALSPRRDVGHVLAFEGAPNVGSGGPPPGAGNLFVYATPATPSAPHAQSKVVRLGSDSATGGSGALVGVAAVACGERRTLMCLCEHQLLLLDDLL</sequence>
<dbReference type="Gene3D" id="2.60.40.790">
    <property type="match status" value="1"/>
</dbReference>
<evidence type="ECO:0000256" key="6">
    <source>
        <dbReference type="SAM" id="MobiDB-lite"/>
    </source>
</evidence>
<feature type="compositionally biased region" description="Low complexity" evidence="6">
    <location>
        <begin position="203"/>
        <end position="222"/>
    </location>
</feature>
<name>A0A316Z5K6_9BASI</name>
<evidence type="ECO:0000256" key="2">
    <source>
        <dbReference type="ARBA" id="ARBA00004496"/>
    </source>
</evidence>